<dbReference type="OrthoDB" id="9806951at2"/>
<dbReference type="EMBL" id="CP001230">
    <property type="protein sequence ID" value="ACO03447.1"/>
    <property type="molecule type" value="Genomic_DNA"/>
</dbReference>
<name>C0QUB6_PERMH</name>
<dbReference type="InterPro" id="IPR002789">
    <property type="entry name" value="HerA_central"/>
</dbReference>
<dbReference type="SMART" id="SM00155">
    <property type="entry name" value="PLDc"/>
    <property type="match status" value="1"/>
</dbReference>
<protein>
    <submittedName>
        <fullName evidence="2">Conserved domain protein</fullName>
    </submittedName>
</protein>
<dbReference type="Pfam" id="PF01935">
    <property type="entry name" value="DUF87"/>
    <property type="match status" value="1"/>
</dbReference>
<dbReference type="CDD" id="cd01127">
    <property type="entry name" value="TrwB_TraG_TraD_VirD4"/>
    <property type="match status" value="1"/>
</dbReference>
<evidence type="ECO:0000313" key="3">
    <source>
        <dbReference type="Proteomes" id="UP000001366"/>
    </source>
</evidence>
<dbReference type="AlphaFoldDB" id="C0QUB6"/>
<dbReference type="PANTHER" id="PTHR42957:SF1">
    <property type="entry name" value="HELICASE MJ1565-RELATED"/>
    <property type="match status" value="1"/>
</dbReference>
<dbReference type="RefSeq" id="WP_012675686.1">
    <property type="nucleotide sequence ID" value="NC_012440.1"/>
</dbReference>
<dbReference type="Gene3D" id="3.30.870.10">
    <property type="entry name" value="Endonuclease Chain A"/>
    <property type="match status" value="1"/>
</dbReference>
<dbReference type="SUPFAM" id="SSF52540">
    <property type="entry name" value="P-loop containing nucleoside triphosphate hydrolases"/>
    <property type="match status" value="1"/>
</dbReference>
<keyword evidence="3" id="KW-1185">Reference proteome</keyword>
<dbReference type="HOGENOM" id="CLU_439999_0_0_0"/>
<accession>C0QUB6</accession>
<dbReference type="eggNOG" id="COG1502">
    <property type="taxonomic scope" value="Bacteria"/>
</dbReference>
<gene>
    <name evidence="2" type="ordered locus">PERMA_0491</name>
</gene>
<dbReference type="Gene3D" id="3.40.50.300">
    <property type="entry name" value="P-loop containing nucleotide triphosphate hydrolases"/>
    <property type="match status" value="2"/>
</dbReference>
<dbReference type="PROSITE" id="PS50035">
    <property type="entry name" value="PLD"/>
    <property type="match status" value="1"/>
</dbReference>
<dbReference type="Proteomes" id="UP000001366">
    <property type="component" value="Chromosome"/>
</dbReference>
<reference evidence="2 3" key="1">
    <citation type="journal article" date="2009" name="J. Bacteriol.">
        <title>Complete and draft genome sequences of six members of the Aquificales.</title>
        <authorList>
            <person name="Reysenbach A.L."/>
            <person name="Hamamura N."/>
            <person name="Podar M."/>
            <person name="Griffiths E."/>
            <person name="Ferreira S."/>
            <person name="Hochstein R."/>
            <person name="Heidelberg J."/>
            <person name="Johnson J."/>
            <person name="Mead D."/>
            <person name="Pohorille A."/>
            <person name="Sarmiento M."/>
            <person name="Schweighofer K."/>
            <person name="Seshadri R."/>
            <person name="Voytek M.A."/>
        </authorList>
    </citation>
    <scope>NUCLEOTIDE SEQUENCE [LARGE SCALE GENOMIC DNA]</scope>
    <source>
        <strain evidence="3">DSM 14350 / EX-H1</strain>
    </source>
</reference>
<proteinExistence type="predicted"/>
<dbReference type="GO" id="GO:0003824">
    <property type="term" value="F:catalytic activity"/>
    <property type="evidence" value="ECO:0007669"/>
    <property type="project" value="InterPro"/>
</dbReference>
<evidence type="ECO:0000259" key="1">
    <source>
        <dbReference type="PROSITE" id="PS50035"/>
    </source>
</evidence>
<dbReference type="InterPro" id="IPR008571">
    <property type="entry name" value="HerA-like"/>
</dbReference>
<dbReference type="PANTHER" id="PTHR42957">
    <property type="entry name" value="HELICASE MJ1565-RELATED"/>
    <property type="match status" value="1"/>
</dbReference>
<dbReference type="STRING" id="123214.PERMA_0491"/>
<dbReference type="PaxDb" id="123214-PERMA_0491"/>
<dbReference type="InterPro" id="IPR025202">
    <property type="entry name" value="PLD-like_dom"/>
</dbReference>
<dbReference type="InterPro" id="IPR001736">
    <property type="entry name" value="PLipase_D/transphosphatidylase"/>
</dbReference>
<dbReference type="GO" id="GO:0006793">
    <property type="term" value="P:phosphorus metabolic process"/>
    <property type="evidence" value="ECO:0007669"/>
    <property type="project" value="UniProtKB-ARBA"/>
</dbReference>
<dbReference type="eggNOG" id="COG0433">
    <property type="taxonomic scope" value="Bacteria"/>
</dbReference>
<dbReference type="InterPro" id="IPR027417">
    <property type="entry name" value="P-loop_NTPase"/>
</dbReference>
<dbReference type="Pfam" id="PF13091">
    <property type="entry name" value="PLDc_2"/>
    <property type="match status" value="1"/>
</dbReference>
<dbReference type="SUPFAM" id="SSF56024">
    <property type="entry name" value="Phospholipase D/nuclease"/>
    <property type="match status" value="1"/>
</dbReference>
<sequence>MRILQKEEILPLLIKLVSEAKDYILISSPWIKYEILEKLLNRKDIKIKAVIRNSELEDLVITDRRVFDLLKKTGGQLYLNDKLHSKFVVVDGEKAVIGSSNLTVSGLLEDGNIETAVFLSDKEQIRKLEEQFDQIVKKSVNIFGEIAGVVLNSVNSINCEILLFESLPQQTYIKIPSDSGFLLGRIATVKNLSSTVFNTFLNFLSPSLLSDRDKLRLILSEKDREWRNAALLSYLNERNPEITVATVEILTEFNPKRIEKGESILKTPLKPPESGCPVFRLKDEKEIEDILMINHAGYRMSEPVNFGKLYNTQLKAYIDLEKIYTMHMAVLGTTGSGKTTFVKRILENIDPEGKKIFIFDLYGEYTDFLPSDKTEVITLPNILFPINVENIRDILREYGIPLQERSLDERRVSSFFRVYLKPDIDFIGYREKSLEDLLLESSEVLSPGSPLREEILTVIDMLKDDYGMDALSLQPEIITDIKNSVHSKKNFTVYNFQNIEDPRSRTNIAGITLKYIYKNARNTRDKSLVILEEAQNFAPEKGYGEIQAGMTNLSYLMTRKIATEGRKFNLGLIAITQRPANISKYVLSQLNTQAVFKLINRNDLEAVSVFFEYSKEDIFSLLPFLKPGTGFITGLGVPFGIVTEIRLG</sequence>
<dbReference type="KEGG" id="pmx:PERMA_0491"/>
<organism evidence="2 3">
    <name type="scientific">Persephonella marina (strain DSM 14350 / EX-H1)</name>
    <dbReference type="NCBI Taxonomy" id="123214"/>
    <lineage>
        <taxon>Bacteria</taxon>
        <taxon>Pseudomonadati</taxon>
        <taxon>Aquificota</taxon>
        <taxon>Aquificia</taxon>
        <taxon>Aquificales</taxon>
        <taxon>Hydrogenothermaceae</taxon>
        <taxon>Persephonella</taxon>
    </lineage>
</organism>
<feature type="domain" description="PLD phosphodiesterase" evidence="1">
    <location>
        <begin position="79"/>
        <end position="106"/>
    </location>
</feature>
<evidence type="ECO:0000313" key="2">
    <source>
        <dbReference type="EMBL" id="ACO03447.1"/>
    </source>
</evidence>